<feature type="transmembrane region" description="Helical" evidence="1">
    <location>
        <begin position="63"/>
        <end position="83"/>
    </location>
</feature>
<name>A0A0B1Z4Q9_9PSED</name>
<dbReference type="RefSeq" id="WP_023110647.1">
    <property type="nucleotide sequence ID" value="NZ_JQGJ02000005.1"/>
</dbReference>
<comment type="caution">
    <text evidence="2">The sequence shown here is derived from an EMBL/GenBank/DDBJ whole genome shotgun (WGS) entry which is preliminary data.</text>
</comment>
<dbReference type="EMBL" id="JQGJ01000003">
    <property type="protein sequence ID" value="KHK65575.1"/>
    <property type="molecule type" value="Genomic_DNA"/>
</dbReference>
<gene>
    <name evidence="2" type="ORF">JZ00_06760</name>
</gene>
<accession>A0A0B1Z4Q9</accession>
<reference evidence="3" key="1">
    <citation type="submission" date="2015-03" db="EMBL/GenBank/DDBJ databases">
        <title>Pseudomonas frederiksbergensis hydrocarbon degrader.</title>
        <authorList>
            <person name="Brown L.M."/>
            <person name="Ruiz O.N."/>
            <person name="Mueller S."/>
            <person name="Gunasekera T.S."/>
        </authorList>
    </citation>
    <scope>NUCLEOTIDE SEQUENCE [LARGE SCALE GENOMIC DNA]</scope>
    <source>
        <strain evidence="3">SI8</strain>
    </source>
</reference>
<keyword evidence="1" id="KW-1133">Transmembrane helix</keyword>
<dbReference type="AlphaFoldDB" id="A0A0B1Z4Q9"/>
<evidence type="ECO:0000313" key="3">
    <source>
        <dbReference type="Proteomes" id="UP000030949"/>
    </source>
</evidence>
<keyword evidence="1" id="KW-0812">Transmembrane</keyword>
<dbReference type="Proteomes" id="UP000030949">
    <property type="component" value="Unassembled WGS sequence"/>
</dbReference>
<evidence type="ECO:0000256" key="1">
    <source>
        <dbReference type="SAM" id="Phobius"/>
    </source>
</evidence>
<sequence>MSTLNSAKLYGRIALLRRQVLLRQLIRRSITAALAIAAFIATSGLATYALFLAIKAPLGDLGATLAIATLYLVAALILLGYTLHEPHSPELEALAEMEAAALETVTADTQGIVQLATAAGHRIENLGSSLTLGVGMLGALRKLLASRKP</sequence>
<protein>
    <submittedName>
        <fullName evidence="2">Uncharacterized protein</fullName>
    </submittedName>
</protein>
<keyword evidence="1" id="KW-0472">Membrane</keyword>
<feature type="transmembrane region" description="Helical" evidence="1">
    <location>
        <begin position="30"/>
        <end position="51"/>
    </location>
</feature>
<organism evidence="2 3">
    <name type="scientific">Pseudomonas frederiksbergensis</name>
    <dbReference type="NCBI Taxonomy" id="104087"/>
    <lineage>
        <taxon>Bacteria</taxon>
        <taxon>Pseudomonadati</taxon>
        <taxon>Pseudomonadota</taxon>
        <taxon>Gammaproteobacteria</taxon>
        <taxon>Pseudomonadales</taxon>
        <taxon>Pseudomonadaceae</taxon>
        <taxon>Pseudomonas</taxon>
    </lineage>
</organism>
<proteinExistence type="predicted"/>
<evidence type="ECO:0000313" key="2">
    <source>
        <dbReference type="EMBL" id="KHK65575.1"/>
    </source>
</evidence>